<dbReference type="Proteomes" id="UP000233343">
    <property type="component" value="Unassembled WGS sequence"/>
</dbReference>
<dbReference type="AlphaFoldDB" id="A0A2N0ZEF2"/>
<accession>A0A2N0ZEF2</accession>
<dbReference type="EMBL" id="PISD01000034">
    <property type="protein sequence ID" value="PKG27889.1"/>
    <property type="molecule type" value="Genomic_DNA"/>
</dbReference>
<reference evidence="1 2" key="1">
    <citation type="journal article" date="2010" name="Int. J. Syst. Evol. Microbiol.">
        <title>Bacillus horneckiae sp. nov., isolated from a spacecraft-assembly clean room.</title>
        <authorList>
            <person name="Vaishampayan P."/>
            <person name="Probst A."/>
            <person name="Krishnamurthi S."/>
            <person name="Ghosh S."/>
            <person name="Osman S."/>
            <person name="McDowall A."/>
            <person name="Ruckmani A."/>
            <person name="Mayilraj S."/>
            <person name="Venkateswaran K."/>
        </authorList>
    </citation>
    <scope>NUCLEOTIDE SEQUENCE [LARGE SCALE GENOMIC DNA]</scope>
    <source>
        <strain evidence="2">1PO1SC</strain>
    </source>
</reference>
<evidence type="ECO:0000313" key="1">
    <source>
        <dbReference type="EMBL" id="PKG27889.1"/>
    </source>
</evidence>
<evidence type="ECO:0000313" key="2">
    <source>
        <dbReference type="Proteomes" id="UP000233343"/>
    </source>
</evidence>
<gene>
    <name evidence="1" type="ORF">CWS20_15980</name>
</gene>
<dbReference type="PANTHER" id="PTHR35788:SF1">
    <property type="entry name" value="EXPORTED PROTEIN"/>
    <property type="match status" value="1"/>
</dbReference>
<sequence length="326" mass="36939">MKTNKDVHNNCGRCILLNAGWLVGLFLILPTVNGGDDSLVIEKEKNNIAQMNRQEYAIPFSGVPFVDTDKLQLFMEKLDEETYVPPIDAYIERSGRIVPAQMGSRLHRKVLAEQFYAYFYEKGSSNIELPMLSVPPRVDENLLSQINVKTIGQYVTYFNNRNNNRSHNISLAAEAINNYVVFPGETFSFNKVVGKRTKHRGYMRAPVIVRGEMSEDIGGGICQVSSTLFNAVDRAGLKIGERYSHSKRVPYVPKGRDATVSWYGPDFTFINYYDFPILIRANVYGGQMVVVIRSSDEINFEPRTIPKASKMLPQEMTVQGEQENGW</sequence>
<organism evidence="1 2">
    <name type="scientific">Cytobacillus horneckiae</name>
    <dbReference type="NCBI Taxonomy" id="549687"/>
    <lineage>
        <taxon>Bacteria</taxon>
        <taxon>Bacillati</taxon>
        <taxon>Bacillota</taxon>
        <taxon>Bacilli</taxon>
        <taxon>Bacillales</taxon>
        <taxon>Bacillaceae</taxon>
        <taxon>Cytobacillus</taxon>
    </lineage>
</organism>
<dbReference type="Pfam" id="PF04294">
    <property type="entry name" value="VanW"/>
    <property type="match status" value="1"/>
</dbReference>
<protein>
    <recommendedName>
        <fullName evidence="3">Peptidoglycan binding domain-containing protein</fullName>
    </recommendedName>
</protein>
<dbReference type="PANTHER" id="PTHR35788">
    <property type="entry name" value="EXPORTED PROTEIN-RELATED"/>
    <property type="match status" value="1"/>
</dbReference>
<dbReference type="InterPro" id="IPR007391">
    <property type="entry name" value="Vancomycin_resist_VanW"/>
</dbReference>
<proteinExistence type="predicted"/>
<comment type="caution">
    <text evidence="1">The sequence shown here is derived from an EMBL/GenBank/DDBJ whole genome shotgun (WGS) entry which is preliminary data.</text>
</comment>
<name>A0A2N0ZEF2_9BACI</name>
<dbReference type="InterPro" id="IPR052913">
    <property type="entry name" value="Glycopeptide_resist_protein"/>
</dbReference>
<evidence type="ECO:0008006" key="3">
    <source>
        <dbReference type="Google" id="ProtNLM"/>
    </source>
</evidence>
<keyword evidence="2" id="KW-1185">Reference proteome</keyword>